<dbReference type="Proteomes" id="UP000290875">
    <property type="component" value="Unassembled WGS sequence"/>
</dbReference>
<name>A0A4Q2E9W8_ENTCL</name>
<sequence length="229" mass="26013">MRELAELIDEKRSGWHSVKQWLQEASNSYEVLPCNLAQARTDLHQLQITTFSPLGAISYETGGILIDNGWLRILGSGHTRLSRSLASWTQLVTAGLTFQALLIADDASGGFFALNGGELGKDLGGIYYLAPDTLEWESLDTHYSGFLHWALCGDLDLFYKNVRWTGWREEMALMNCNLVYSFYPFLWTEQQLSVEKRSRVTIPVEKHWALCLDLQHQLTDMQSDDLLPP</sequence>
<dbReference type="AlphaFoldDB" id="A0A4Q2E9W8"/>
<dbReference type="RefSeq" id="WP_129324004.1">
    <property type="nucleotide sequence ID" value="NZ_QJSL01000006.1"/>
</dbReference>
<gene>
    <name evidence="1" type="ORF">DM877_08020</name>
</gene>
<dbReference type="Pfam" id="PF10946">
    <property type="entry name" value="DUF2625"/>
    <property type="match status" value="1"/>
</dbReference>
<dbReference type="InterPro" id="IPR021239">
    <property type="entry name" value="DUF2625"/>
</dbReference>
<reference evidence="1 2" key="1">
    <citation type="submission" date="2018-06" db="EMBL/GenBank/DDBJ databases">
        <title>Carbapenemase-producing Enterobacteriaceae present in wastewater treatment plant effluent and nearby surface waters in the US.</title>
        <authorList>
            <person name="Mathys D.A."/>
            <person name="Mollenkopf D.F."/>
            <person name="Feicht S.M."/>
            <person name="Adams R.J."/>
            <person name="Albers A.L."/>
            <person name="Grooters S.V."/>
            <person name="Stuever D.M."/>
            <person name="Daniels J.B."/>
            <person name="Wittum T.E."/>
        </authorList>
    </citation>
    <scope>NUCLEOTIDE SEQUENCE [LARGE SCALE GENOMIC DNA]</scope>
    <source>
        <strain evidence="1 2">GEO_4_Eff_A</strain>
    </source>
</reference>
<comment type="caution">
    <text evidence="1">The sequence shown here is derived from an EMBL/GenBank/DDBJ whole genome shotgun (WGS) entry which is preliminary data.</text>
</comment>
<proteinExistence type="predicted"/>
<dbReference type="EMBL" id="QJSL01000006">
    <property type="protein sequence ID" value="RXW29543.1"/>
    <property type="molecule type" value="Genomic_DNA"/>
</dbReference>
<accession>A0A4Q2E9W8</accession>
<protein>
    <recommendedName>
        <fullName evidence="3">DUF2625 domain-containing protein</fullName>
    </recommendedName>
</protein>
<evidence type="ECO:0000313" key="2">
    <source>
        <dbReference type="Proteomes" id="UP000290875"/>
    </source>
</evidence>
<evidence type="ECO:0000313" key="1">
    <source>
        <dbReference type="EMBL" id="RXW29543.1"/>
    </source>
</evidence>
<evidence type="ECO:0008006" key="3">
    <source>
        <dbReference type="Google" id="ProtNLM"/>
    </source>
</evidence>
<organism evidence="1 2">
    <name type="scientific">Enterobacter cloacae</name>
    <dbReference type="NCBI Taxonomy" id="550"/>
    <lineage>
        <taxon>Bacteria</taxon>
        <taxon>Pseudomonadati</taxon>
        <taxon>Pseudomonadota</taxon>
        <taxon>Gammaproteobacteria</taxon>
        <taxon>Enterobacterales</taxon>
        <taxon>Enterobacteriaceae</taxon>
        <taxon>Enterobacter</taxon>
        <taxon>Enterobacter cloacae complex</taxon>
    </lineage>
</organism>
<dbReference type="NCBIfam" id="NF008498">
    <property type="entry name" value="PRK11408.1-5"/>
    <property type="match status" value="1"/>
</dbReference>